<gene>
    <name evidence="2" type="ORF">CEXT_775321</name>
</gene>
<keyword evidence="3" id="KW-1185">Reference proteome</keyword>
<evidence type="ECO:0000313" key="2">
    <source>
        <dbReference type="EMBL" id="GIX72204.1"/>
    </source>
</evidence>
<sequence length="88" mass="10515">MRNFQRVENRIGKRKKIIISPRNISPRKIYPPLSRQRPPKPRRRARGGVFRGKAITSLDMLSKARPQSWKFPWLKRKVEGYLEKGKFK</sequence>
<evidence type="ECO:0000256" key="1">
    <source>
        <dbReference type="SAM" id="MobiDB-lite"/>
    </source>
</evidence>
<accession>A0AAV4MI58</accession>
<name>A0AAV4MI58_CAEEX</name>
<dbReference type="AlphaFoldDB" id="A0AAV4MI58"/>
<organism evidence="2 3">
    <name type="scientific">Caerostris extrusa</name>
    <name type="common">Bark spider</name>
    <name type="synonym">Caerostris bankana</name>
    <dbReference type="NCBI Taxonomy" id="172846"/>
    <lineage>
        <taxon>Eukaryota</taxon>
        <taxon>Metazoa</taxon>
        <taxon>Ecdysozoa</taxon>
        <taxon>Arthropoda</taxon>
        <taxon>Chelicerata</taxon>
        <taxon>Arachnida</taxon>
        <taxon>Araneae</taxon>
        <taxon>Araneomorphae</taxon>
        <taxon>Entelegynae</taxon>
        <taxon>Araneoidea</taxon>
        <taxon>Araneidae</taxon>
        <taxon>Caerostris</taxon>
    </lineage>
</organism>
<protein>
    <submittedName>
        <fullName evidence="2">Uncharacterized protein</fullName>
    </submittedName>
</protein>
<evidence type="ECO:0000313" key="3">
    <source>
        <dbReference type="Proteomes" id="UP001054945"/>
    </source>
</evidence>
<reference evidence="2 3" key="1">
    <citation type="submission" date="2021-06" db="EMBL/GenBank/DDBJ databases">
        <title>Caerostris extrusa draft genome.</title>
        <authorList>
            <person name="Kono N."/>
            <person name="Arakawa K."/>
        </authorList>
    </citation>
    <scope>NUCLEOTIDE SEQUENCE [LARGE SCALE GENOMIC DNA]</scope>
</reference>
<feature type="region of interest" description="Disordered" evidence="1">
    <location>
        <begin position="23"/>
        <end position="48"/>
    </location>
</feature>
<feature type="compositionally biased region" description="Basic residues" evidence="1">
    <location>
        <begin position="37"/>
        <end position="46"/>
    </location>
</feature>
<dbReference type="EMBL" id="BPLR01002291">
    <property type="protein sequence ID" value="GIX72204.1"/>
    <property type="molecule type" value="Genomic_DNA"/>
</dbReference>
<comment type="caution">
    <text evidence="2">The sequence shown here is derived from an EMBL/GenBank/DDBJ whole genome shotgun (WGS) entry which is preliminary data.</text>
</comment>
<proteinExistence type="predicted"/>
<dbReference type="Proteomes" id="UP001054945">
    <property type="component" value="Unassembled WGS sequence"/>
</dbReference>